<dbReference type="EMBL" id="BOMI01000165">
    <property type="protein sequence ID" value="GID79307.1"/>
    <property type="molecule type" value="Genomic_DNA"/>
</dbReference>
<dbReference type="InterPro" id="IPR036388">
    <property type="entry name" value="WH-like_DNA-bd_sf"/>
</dbReference>
<comment type="caution">
    <text evidence="5">The sequence shown here is derived from an EMBL/GenBank/DDBJ whole genome shotgun (WGS) entry which is preliminary data.</text>
</comment>
<dbReference type="InterPro" id="IPR059106">
    <property type="entry name" value="WHD_MalT"/>
</dbReference>
<feature type="domain" description="HTH luxR-type" evidence="4">
    <location>
        <begin position="652"/>
        <end position="717"/>
    </location>
</feature>
<keyword evidence="6" id="KW-1185">Reference proteome</keyword>
<dbReference type="PANTHER" id="PTHR44688:SF16">
    <property type="entry name" value="DNA-BINDING TRANSCRIPTIONAL ACTIVATOR DEVR_DOSR"/>
    <property type="match status" value="1"/>
</dbReference>
<dbReference type="CDD" id="cd06170">
    <property type="entry name" value="LuxR_C_like"/>
    <property type="match status" value="1"/>
</dbReference>
<proteinExistence type="predicted"/>
<evidence type="ECO:0000259" key="4">
    <source>
        <dbReference type="PROSITE" id="PS50043"/>
    </source>
</evidence>
<evidence type="ECO:0000256" key="1">
    <source>
        <dbReference type="ARBA" id="ARBA00023015"/>
    </source>
</evidence>
<dbReference type="RefSeq" id="WP_203775309.1">
    <property type="nucleotide sequence ID" value="NZ_BAAABO010000011.1"/>
</dbReference>
<dbReference type="SUPFAM" id="SSF52540">
    <property type="entry name" value="P-loop containing nucleoside triphosphate hydrolases"/>
    <property type="match status" value="1"/>
</dbReference>
<dbReference type="Pfam" id="PF13401">
    <property type="entry name" value="AAA_22"/>
    <property type="match status" value="1"/>
</dbReference>
<evidence type="ECO:0000313" key="6">
    <source>
        <dbReference type="Proteomes" id="UP000609879"/>
    </source>
</evidence>
<evidence type="ECO:0000256" key="2">
    <source>
        <dbReference type="ARBA" id="ARBA00023125"/>
    </source>
</evidence>
<dbReference type="Gene3D" id="1.10.10.10">
    <property type="entry name" value="Winged helix-like DNA-binding domain superfamily/Winged helix DNA-binding domain"/>
    <property type="match status" value="1"/>
</dbReference>
<keyword evidence="3" id="KW-0804">Transcription</keyword>
<dbReference type="Proteomes" id="UP000609879">
    <property type="component" value="Unassembled WGS sequence"/>
</dbReference>
<evidence type="ECO:0000256" key="3">
    <source>
        <dbReference type="ARBA" id="ARBA00023163"/>
    </source>
</evidence>
<dbReference type="PANTHER" id="PTHR44688">
    <property type="entry name" value="DNA-BINDING TRANSCRIPTIONAL ACTIVATOR DEVR_DOSR"/>
    <property type="match status" value="1"/>
</dbReference>
<dbReference type="InterPro" id="IPR016032">
    <property type="entry name" value="Sig_transdc_resp-reg_C-effctor"/>
</dbReference>
<organism evidence="5 6">
    <name type="scientific">Paractinoplanes deccanensis</name>
    <dbReference type="NCBI Taxonomy" id="113561"/>
    <lineage>
        <taxon>Bacteria</taxon>
        <taxon>Bacillati</taxon>
        <taxon>Actinomycetota</taxon>
        <taxon>Actinomycetes</taxon>
        <taxon>Micromonosporales</taxon>
        <taxon>Micromonosporaceae</taxon>
        <taxon>Paractinoplanes</taxon>
    </lineage>
</organism>
<dbReference type="InterPro" id="IPR000792">
    <property type="entry name" value="Tscrpt_reg_LuxR_C"/>
</dbReference>
<gene>
    <name evidence="5" type="ORF">Ade02nite_79480</name>
</gene>
<dbReference type="PROSITE" id="PS50043">
    <property type="entry name" value="HTH_LUXR_2"/>
    <property type="match status" value="1"/>
</dbReference>
<reference evidence="5 6" key="1">
    <citation type="submission" date="2021-01" db="EMBL/GenBank/DDBJ databases">
        <title>Whole genome shotgun sequence of Actinoplanes deccanensis NBRC 13994.</title>
        <authorList>
            <person name="Komaki H."/>
            <person name="Tamura T."/>
        </authorList>
    </citation>
    <scope>NUCLEOTIDE SEQUENCE [LARGE SCALE GENOMIC DNA]</scope>
    <source>
        <strain evidence="5 6">NBRC 13994</strain>
    </source>
</reference>
<evidence type="ECO:0000313" key="5">
    <source>
        <dbReference type="EMBL" id="GID79307.1"/>
    </source>
</evidence>
<dbReference type="SUPFAM" id="SSF46894">
    <property type="entry name" value="C-terminal effector domain of the bipartite response regulators"/>
    <property type="match status" value="1"/>
</dbReference>
<keyword evidence="2" id="KW-0238">DNA-binding</keyword>
<sequence>MTRAELVPRRRLVGDLTAVRDDVPLILVVAPPGYGKSIALRQWADRDQRAFAWVTAEPADGDPHRLLRRIARAIGEIRPVEPATWRSLALPEEQLTAEALPRLAAAAPPVLVIDDLHVLRGTPAQQLVLALAERLPAGSHLAVAARSRLGLHVGGLRSEGRCAEFGPADLRLSRAEALNLIRATGAVLPAEQALGINRRFEGWPAGVYLAALSLRGRPDAAAAATRVTGADAYLSEYFRDVVLAAEPADTVRFLLRSAVLDTLSGSLCDAILRRHGSGQLLAGLAARNVFAAPIDPAVRSYRYHPAFREMLLAELRRRERATEQALHRRASTWFERRNQPEAAVRHAAAAGDVRATTRLVLRHGRALLDEGRAEQVADALDMLGRGAAERDPGLAARAGWVYAFAGRSVPAAACLATASIPRQRTSGSSPAADARSTAAVDRLRAALAPGGVDGMLGNARRAARAERPGSEWYATTMALLGVAEELTGNTVLANARYARAARAGAEHPIPSALALAALAWHAADQHECAAAAAYAEESAALLGPELRTCGWSVLTHLIGASIALEAGRRTEFGALVGAATDALERARPFPWLVASASIRLSRLMLGHGDPTAARKAAIRARLALDQLTTTGVLAERYRALTADLGRDGTPDETADTAGLTAAEQRVLRLLPTHLTLNQIAGELRLSRNTVKTQVAAVYRKLSASTRAGAVVQGRELGLLD</sequence>
<dbReference type="Pfam" id="PF25873">
    <property type="entry name" value="WHD_MalT"/>
    <property type="match status" value="1"/>
</dbReference>
<keyword evidence="1" id="KW-0805">Transcription regulation</keyword>
<dbReference type="Pfam" id="PF00196">
    <property type="entry name" value="GerE"/>
    <property type="match status" value="1"/>
</dbReference>
<protein>
    <submittedName>
        <fullName evidence="5">Helix-turn-helix transcriptional regulator</fullName>
    </submittedName>
</protein>
<dbReference type="SMART" id="SM00421">
    <property type="entry name" value="HTH_LUXR"/>
    <property type="match status" value="1"/>
</dbReference>
<dbReference type="InterPro" id="IPR049945">
    <property type="entry name" value="AAA_22"/>
</dbReference>
<dbReference type="InterPro" id="IPR027417">
    <property type="entry name" value="P-loop_NTPase"/>
</dbReference>
<name>A0ABQ3YH34_9ACTN</name>
<accession>A0ABQ3YH34</accession>